<proteinExistence type="inferred from homology"/>
<feature type="domain" description="Aminotransferase class I/classII large" evidence="6">
    <location>
        <begin position="29"/>
        <end position="380"/>
    </location>
</feature>
<dbReference type="EC" id="2.6.1.-" evidence="5"/>
<dbReference type="CDD" id="cd00609">
    <property type="entry name" value="AAT_like"/>
    <property type="match status" value="1"/>
</dbReference>
<dbReference type="Proteomes" id="UP000632222">
    <property type="component" value="Unassembled WGS sequence"/>
</dbReference>
<evidence type="ECO:0000256" key="4">
    <source>
        <dbReference type="ARBA" id="ARBA00022898"/>
    </source>
</evidence>
<evidence type="ECO:0000313" key="8">
    <source>
        <dbReference type="Proteomes" id="UP000632222"/>
    </source>
</evidence>
<dbReference type="InterPro" id="IPR015421">
    <property type="entry name" value="PyrdxlP-dep_Trfase_major"/>
</dbReference>
<dbReference type="InterPro" id="IPR051326">
    <property type="entry name" value="Kynurenine-oxoglutarate_AT"/>
</dbReference>
<dbReference type="EMBL" id="BMOD01000029">
    <property type="protein sequence ID" value="GGJ54194.1"/>
    <property type="molecule type" value="Genomic_DNA"/>
</dbReference>
<evidence type="ECO:0000313" key="7">
    <source>
        <dbReference type="EMBL" id="GGJ54194.1"/>
    </source>
</evidence>
<comment type="caution">
    <text evidence="7">The sequence shown here is derived from an EMBL/GenBank/DDBJ whole genome shotgun (WGS) entry which is preliminary data.</text>
</comment>
<evidence type="ECO:0000256" key="5">
    <source>
        <dbReference type="RuleBase" id="RU000481"/>
    </source>
</evidence>
<evidence type="ECO:0000256" key="1">
    <source>
        <dbReference type="ARBA" id="ARBA00001933"/>
    </source>
</evidence>
<dbReference type="RefSeq" id="WP_189007460.1">
    <property type="nucleotide sequence ID" value="NZ_BMOD01000029.1"/>
</dbReference>
<keyword evidence="4" id="KW-0663">Pyridoxal phosphate</keyword>
<dbReference type="GO" id="GO:0008483">
    <property type="term" value="F:transaminase activity"/>
    <property type="evidence" value="ECO:0007669"/>
    <property type="project" value="UniProtKB-KW"/>
</dbReference>
<accession>A0ABQ2DGM2</accession>
<organism evidence="7 8">
    <name type="scientific">Deinococcus roseus</name>
    <dbReference type="NCBI Taxonomy" id="392414"/>
    <lineage>
        <taxon>Bacteria</taxon>
        <taxon>Thermotogati</taxon>
        <taxon>Deinococcota</taxon>
        <taxon>Deinococci</taxon>
        <taxon>Deinococcales</taxon>
        <taxon>Deinococcaceae</taxon>
        <taxon>Deinococcus</taxon>
    </lineage>
</organism>
<dbReference type="InterPro" id="IPR015422">
    <property type="entry name" value="PyrdxlP-dep_Trfase_small"/>
</dbReference>
<comment type="similarity">
    <text evidence="5">Belongs to the class-I pyridoxal-phosphate-dependent aminotransferase family.</text>
</comment>
<dbReference type="InterPro" id="IPR004838">
    <property type="entry name" value="NHTrfase_class1_PyrdxlP-BS"/>
</dbReference>
<evidence type="ECO:0000256" key="3">
    <source>
        <dbReference type="ARBA" id="ARBA00022679"/>
    </source>
</evidence>
<dbReference type="Gene3D" id="3.90.1150.10">
    <property type="entry name" value="Aspartate Aminotransferase, domain 1"/>
    <property type="match status" value="1"/>
</dbReference>
<keyword evidence="3 5" id="KW-0808">Transferase</keyword>
<evidence type="ECO:0000259" key="6">
    <source>
        <dbReference type="Pfam" id="PF00155"/>
    </source>
</evidence>
<dbReference type="Gene3D" id="3.40.640.10">
    <property type="entry name" value="Type I PLP-dependent aspartate aminotransferase-like (Major domain)"/>
    <property type="match status" value="1"/>
</dbReference>
<dbReference type="InterPro" id="IPR004839">
    <property type="entry name" value="Aminotransferase_I/II_large"/>
</dbReference>
<keyword evidence="8" id="KW-1185">Reference proteome</keyword>
<name>A0ABQ2DGM2_9DEIO</name>
<gene>
    <name evidence="7" type="ORF">GCM10008938_45330</name>
</gene>
<dbReference type="PANTHER" id="PTHR43807">
    <property type="entry name" value="FI04487P"/>
    <property type="match status" value="1"/>
</dbReference>
<dbReference type="SUPFAM" id="SSF53383">
    <property type="entry name" value="PLP-dependent transferases"/>
    <property type="match status" value="1"/>
</dbReference>
<evidence type="ECO:0000256" key="2">
    <source>
        <dbReference type="ARBA" id="ARBA00022576"/>
    </source>
</evidence>
<dbReference type="PANTHER" id="PTHR43807:SF20">
    <property type="entry name" value="FI04487P"/>
    <property type="match status" value="1"/>
</dbReference>
<dbReference type="Pfam" id="PF00155">
    <property type="entry name" value="Aminotran_1_2"/>
    <property type="match status" value="1"/>
</dbReference>
<protein>
    <recommendedName>
        <fullName evidence="5">Aminotransferase</fullName>
        <ecNumber evidence="5">2.6.1.-</ecNumber>
    </recommendedName>
</protein>
<dbReference type="InterPro" id="IPR015424">
    <property type="entry name" value="PyrdxlP-dep_Trfase"/>
</dbReference>
<dbReference type="PROSITE" id="PS00105">
    <property type="entry name" value="AA_TRANSFER_CLASS_1"/>
    <property type="match status" value="1"/>
</dbReference>
<reference evidence="8" key="1">
    <citation type="journal article" date="2019" name="Int. J. Syst. Evol. Microbiol.">
        <title>The Global Catalogue of Microorganisms (GCM) 10K type strain sequencing project: providing services to taxonomists for standard genome sequencing and annotation.</title>
        <authorList>
            <consortium name="The Broad Institute Genomics Platform"/>
            <consortium name="The Broad Institute Genome Sequencing Center for Infectious Disease"/>
            <person name="Wu L."/>
            <person name="Ma J."/>
        </authorList>
    </citation>
    <scope>NUCLEOTIDE SEQUENCE [LARGE SCALE GENOMIC DNA]</scope>
    <source>
        <strain evidence="8">JCM 14370</strain>
    </source>
</reference>
<sequence length="387" mass="41928">MRELNPVLQTFRDSPFTQMTLRALELGAVNLGQGFPDHAPPAFVQEALQQSFTGPQQYVPVAGLLSLREELARDAKKRLGLNLDAATEVTITAGATEAVQSALQGILQPGDEVVILEPTYDMYAPQVKLAGGVPVFVPLKFEGSYVLDAEGLKSALSEKTRVIILNTPHNPTGKVFTKAELQAIAALAIQHDLYVISDEVYDRLTYGAAHTCIHTLEGMQDRTITVGSAGKTFAVTGWRVGWAFASAALSKAIRGVHQWVSFCAPSPLQQATMLALKTAQTFDYSASVQQDYVQKRDFLSSALQEAGFPISRPEGGYFVVADVSHMGMTEQQACDWMLKVVGVASIPMGVFYDQGVSPFAGLRFAFCKGQETLEQAAERLYAGCKVL</sequence>
<keyword evidence="2 5" id="KW-0032">Aminotransferase</keyword>
<comment type="cofactor">
    <cofactor evidence="1 5">
        <name>pyridoxal 5'-phosphate</name>
        <dbReference type="ChEBI" id="CHEBI:597326"/>
    </cofactor>
</comment>